<accession>A0A087A9J9</accession>
<evidence type="ECO:0000313" key="6">
    <source>
        <dbReference type="Proteomes" id="UP000029072"/>
    </source>
</evidence>
<dbReference type="PROSITE" id="PS51257">
    <property type="entry name" value="PROKAR_LIPOPROTEIN"/>
    <property type="match status" value="1"/>
</dbReference>
<dbReference type="STRING" id="1437609.BCAL_0706"/>
<name>A0A087A9J9_9BIFI</name>
<dbReference type="GO" id="GO:0042956">
    <property type="term" value="P:maltodextrin transmembrane transport"/>
    <property type="evidence" value="ECO:0007669"/>
    <property type="project" value="TreeGrafter"/>
</dbReference>
<dbReference type="Pfam" id="PF13416">
    <property type="entry name" value="SBP_bac_8"/>
    <property type="match status" value="1"/>
</dbReference>
<feature type="signal peptide" evidence="4">
    <location>
        <begin position="1"/>
        <end position="26"/>
    </location>
</feature>
<dbReference type="Gene3D" id="3.40.190.10">
    <property type="entry name" value="Periplasmic binding protein-like II"/>
    <property type="match status" value="1"/>
</dbReference>
<dbReference type="SUPFAM" id="SSF53850">
    <property type="entry name" value="Periplasmic binding protein-like II"/>
    <property type="match status" value="1"/>
</dbReference>
<dbReference type="GO" id="GO:0055052">
    <property type="term" value="C:ATP-binding cassette (ABC) transporter complex, substrate-binding subunit-containing"/>
    <property type="evidence" value="ECO:0007669"/>
    <property type="project" value="TreeGrafter"/>
</dbReference>
<keyword evidence="3 4" id="KW-0732">Signal</keyword>
<dbReference type="RefSeq" id="WP_043167041.1">
    <property type="nucleotide sequence ID" value="NZ_JDUV01000019.1"/>
</dbReference>
<dbReference type="PANTHER" id="PTHR30061:SF50">
    <property type="entry name" value="MALTOSE_MALTODEXTRIN-BINDING PERIPLASMIC PROTEIN"/>
    <property type="match status" value="1"/>
</dbReference>
<protein>
    <submittedName>
        <fullName evidence="5">Solute-binding protein of ABC transporter system</fullName>
    </submittedName>
</protein>
<evidence type="ECO:0000313" key="5">
    <source>
        <dbReference type="EMBL" id="KFI55449.1"/>
    </source>
</evidence>
<gene>
    <name evidence="5" type="ORF">BCAL_0706</name>
</gene>
<evidence type="ECO:0000256" key="3">
    <source>
        <dbReference type="ARBA" id="ARBA00022729"/>
    </source>
</evidence>
<evidence type="ECO:0000256" key="2">
    <source>
        <dbReference type="ARBA" id="ARBA00022448"/>
    </source>
</evidence>
<evidence type="ECO:0000256" key="4">
    <source>
        <dbReference type="SAM" id="SignalP"/>
    </source>
</evidence>
<dbReference type="InterPro" id="IPR006059">
    <property type="entry name" value="SBP"/>
</dbReference>
<evidence type="ECO:0000256" key="1">
    <source>
        <dbReference type="ARBA" id="ARBA00008520"/>
    </source>
</evidence>
<dbReference type="eggNOG" id="COG1653">
    <property type="taxonomic scope" value="Bacteria"/>
</dbReference>
<feature type="chain" id="PRO_5001818267" evidence="4">
    <location>
        <begin position="27"/>
        <end position="424"/>
    </location>
</feature>
<dbReference type="CDD" id="cd13585">
    <property type="entry name" value="PBP2_TMBP_like"/>
    <property type="match status" value="1"/>
</dbReference>
<proteinExistence type="inferred from homology"/>
<dbReference type="PANTHER" id="PTHR30061">
    <property type="entry name" value="MALTOSE-BINDING PERIPLASMIC PROTEIN"/>
    <property type="match status" value="1"/>
</dbReference>
<dbReference type="AlphaFoldDB" id="A0A087A9J9"/>
<dbReference type="GO" id="GO:1901982">
    <property type="term" value="F:maltose binding"/>
    <property type="evidence" value="ECO:0007669"/>
    <property type="project" value="TreeGrafter"/>
</dbReference>
<organism evidence="5 6">
    <name type="scientific">Bifidobacterium callitrichos DSM 23973</name>
    <dbReference type="NCBI Taxonomy" id="1437609"/>
    <lineage>
        <taxon>Bacteria</taxon>
        <taxon>Bacillati</taxon>
        <taxon>Actinomycetota</taxon>
        <taxon>Actinomycetes</taxon>
        <taxon>Bifidobacteriales</taxon>
        <taxon>Bifidobacteriaceae</taxon>
        <taxon>Bifidobacterium</taxon>
    </lineage>
</organism>
<keyword evidence="2" id="KW-0813">Transport</keyword>
<dbReference type="EMBL" id="JGYS01000005">
    <property type="protein sequence ID" value="KFI55449.1"/>
    <property type="molecule type" value="Genomic_DNA"/>
</dbReference>
<reference evidence="5 6" key="1">
    <citation type="submission" date="2014-03" db="EMBL/GenBank/DDBJ databases">
        <title>Genomics of Bifidobacteria.</title>
        <authorList>
            <person name="Ventura M."/>
            <person name="Milani C."/>
            <person name="Lugli G.A."/>
        </authorList>
    </citation>
    <scope>NUCLEOTIDE SEQUENCE [LARGE SCALE GENOMIC DNA]</scope>
    <source>
        <strain evidence="5 6">DSM 23973</strain>
    </source>
</reference>
<dbReference type="OrthoDB" id="4289620at2"/>
<comment type="caution">
    <text evidence="5">The sequence shown here is derived from an EMBL/GenBank/DDBJ whole genome shotgun (WGS) entry which is preliminary data.</text>
</comment>
<dbReference type="Proteomes" id="UP000029072">
    <property type="component" value="Unassembled WGS sequence"/>
</dbReference>
<sequence>MKGTFTKKAVALVASVAMLAGLGACGSSTSSGSTELKFQTWNLKNDKFTSYFEDLIAQFEKENPGVTIKWVDQPADNYEDKLSTDAAAGELPDVVDMGPEPAYTLAKAGILLDVSQAAPDAEKDYLPAAWDAATFKGNDLPEGTYGFPWYLNSGPTFYNKAVLSECGVEVDPADPPTKQDDIFDMADTFGKNCGGKYALTSGIPSIQDFGMYGVQLMNEDRTEFTFNNEKGVEFVQHYIDMYNAGAFTDDMLNSSTSGESKSFNGGSQAFMNGNAYSVDDIRKNAPKVFENLAITNFIANTKPNMFMEMLTVNATSKNQELAIKFARFVTNSKNQLAFDKKANVFPSSVGTIDDDFFNPSEDTMDAEAMRMSADQIRKGEIWGPPQFTSACTTMLREEIAQALQGKITAKEALDATVKYCNERL</sequence>
<comment type="similarity">
    <text evidence="1">Belongs to the bacterial solute-binding protein 1 family.</text>
</comment>
<dbReference type="GO" id="GO:0015768">
    <property type="term" value="P:maltose transport"/>
    <property type="evidence" value="ECO:0007669"/>
    <property type="project" value="TreeGrafter"/>
</dbReference>